<dbReference type="InParanoid" id="A0A540VID1"/>
<gene>
    <name evidence="3" type="ORF">FKZ61_06475</name>
</gene>
<dbReference type="InterPro" id="IPR039069">
    <property type="entry name" value="CE7"/>
</dbReference>
<evidence type="ECO:0000313" key="4">
    <source>
        <dbReference type="Proteomes" id="UP000317371"/>
    </source>
</evidence>
<dbReference type="OrthoDB" id="9770528at2"/>
<name>A0A540VID1_9CHLR</name>
<keyword evidence="4" id="KW-1185">Reference proteome</keyword>
<organism evidence="3 4">
    <name type="scientific">Litorilinea aerophila</name>
    <dbReference type="NCBI Taxonomy" id="1204385"/>
    <lineage>
        <taxon>Bacteria</taxon>
        <taxon>Bacillati</taxon>
        <taxon>Chloroflexota</taxon>
        <taxon>Caldilineae</taxon>
        <taxon>Caldilineales</taxon>
        <taxon>Caldilineaceae</taxon>
        <taxon>Litorilinea</taxon>
    </lineage>
</organism>
<comment type="caution">
    <text evidence="3">The sequence shown here is derived from an EMBL/GenBank/DDBJ whole genome shotgun (WGS) entry which is preliminary data.</text>
</comment>
<dbReference type="InterPro" id="IPR008391">
    <property type="entry name" value="AXE1_dom"/>
</dbReference>
<feature type="domain" description="Acetyl xylan esterase" evidence="2">
    <location>
        <begin position="17"/>
        <end position="261"/>
    </location>
</feature>
<dbReference type="InterPro" id="IPR029058">
    <property type="entry name" value="AB_hydrolase_fold"/>
</dbReference>
<protein>
    <submittedName>
        <fullName evidence="3">Acetylxylan esterase</fullName>
    </submittedName>
</protein>
<dbReference type="Gene3D" id="3.40.50.1820">
    <property type="entry name" value="alpha/beta hydrolase"/>
    <property type="match status" value="1"/>
</dbReference>
<dbReference type="GO" id="GO:0005976">
    <property type="term" value="P:polysaccharide metabolic process"/>
    <property type="evidence" value="ECO:0007669"/>
    <property type="project" value="TreeGrafter"/>
</dbReference>
<evidence type="ECO:0000313" key="3">
    <source>
        <dbReference type="EMBL" id="TQE96535.1"/>
    </source>
</evidence>
<dbReference type="PANTHER" id="PTHR40111">
    <property type="entry name" value="CEPHALOSPORIN-C DEACETYLASE"/>
    <property type="match status" value="1"/>
</dbReference>
<dbReference type="Pfam" id="PF05448">
    <property type="entry name" value="AXE1"/>
    <property type="match status" value="1"/>
</dbReference>
<accession>A0A540VID1</accession>
<proteinExistence type="predicted"/>
<dbReference type="SUPFAM" id="SSF53474">
    <property type="entry name" value="alpha/beta-Hydrolases"/>
    <property type="match status" value="1"/>
</dbReference>
<dbReference type="AlphaFoldDB" id="A0A540VID1"/>
<reference evidence="3 4" key="1">
    <citation type="submission" date="2019-06" db="EMBL/GenBank/DDBJ databases">
        <title>Genome sequence of Litorilinea aerophila BAA-2444.</title>
        <authorList>
            <person name="Maclea K.S."/>
            <person name="Maurais E.G."/>
            <person name="Iannazzi L.C."/>
        </authorList>
    </citation>
    <scope>NUCLEOTIDE SEQUENCE [LARGE SCALE GENOMIC DNA]</scope>
    <source>
        <strain evidence="3 4">ATCC BAA-2444</strain>
    </source>
</reference>
<evidence type="ECO:0000256" key="1">
    <source>
        <dbReference type="PIRSR" id="PIRSR639069-2"/>
    </source>
</evidence>
<feature type="binding site" evidence="1">
    <location>
        <position position="90"/>
    </location>
    <ligand>
        <name>substrate</name>
    </ligand>
</feature>
<sequence>MTPLPNQDSAMTISIPPAPADFDRYWAATLDELAALPIAAELTPIPMRSTDFATLYELRLTSIGPYRIFSYYSVPKGDGPFPVLYHAPGYGSVVHIAAYEERQRYVTVALRHRGQRLSDQPFAAAYPGLLTTGITDPSTYVYRGIVADCCRVIDFLLQRPEVDADRIAVVGDDLALFTAALRPQVDALYFAPTLFYAASQLAPQTGSYPLEEFNDYVRSYPEQAGEVWRTLSYFEPTHFAPKVAADTVLVTGNERDALSPAVLAPLIQAFARPPELYTTAHSGYRDGVHQASWLAQRYGFGEPLLPPHWQ</sequence>
<dbReference type="PANTHER" id="PTHR40111:SF1">
    <property type="entry name" value="CEPHALOSPORIN-C DEACETYLASE"/>
    <property type="match status" value="1"/>
</dbReference>
<dbReference type="EMBL" id="VIGC01000007">
    <property type="protein sequence ID" value="TQE96535.1"/>
    <property type="molecule type" value="Genomic_DNA"/>
</dbReference>
<dbReference type="GO" id="GO:0052689">
    <property type="term" value="F:carboxylic ester hydrolase activity"/>
    <property type="evidence" value="ECO:0007669"/>
    <property type="project" value="TreeGrafter"/>
</dbReference>
<evidence type="ECO:0000259" key="2">
    <source>
        <dbReference type="Pfam" id="PF05448"/>
    </source>
</evidence>
<dbReference type="Proteomes" id="UP000317371">
    <property type="component" value="Unassembled WGS sequence"/>
</dbReference>